<evidence type="ECO:0000313" key="2">
    <source>
        <dbReference type="Ensembl" id="ENSSSUP00005026578.1"/>
    </source>
</evidence>
<dbReference type="Proteomes" id="UP000472268">
    <property type="component" value="Chromosome 4"/>
</dbReference>
<dbReference type="Pfam" id="PF11781">
    <property type="entry name" value="Zn_ribbon_RRN7"/>
    <property type="match status" value="1"/>
</dbReference>
<evidence type="ECO:0000313" key="3">
    <source>
        <dbReference type="Proteomes" id="UP000472268"/>
    </source>
</evidence>
<reference evidence="2" key="2">
    <citation type="submission" date="2025-08" db="UniProtKB">
        <authorList>
            <consortium name="Ensembl"/>
        </authorList>
    </citation>
    <scope>IDENTIFICATION</scope>
</reference>
<organism evidence="2 3">
    <name type="scientific">Suricata suricatta</name>
    <name type="common">Meerkat</name>
    <dbReference type="NCBI Taxonomy" id="37032"/>
    <lineage>
        <taxon>Eukaryota</taxon>
        <taxon>Metazoa</taxon>
        <taxon>Chordata</taxon>
        <taxon>Craniata</taxon>
        <taxon>Vertebrata</taxon>
        <taxon>Euteleostomi</taxon>
        <taxon>Mammalia</taxon>
        <taxon>Eutheria</taxon>
        <taxon>Laurasiatheria</taxon>
        <taxon>Carnivora</taxon>
        <taxon>Feliformia</taxon>
        <taxon>Herpestidae</taxon>
        <taxon>Suricata</taxon>
    </lineage>
</organism>
<name>A0A673UM09_SURSU</name>
<protein>
    <submittedName>
        <fullName evidence="2">TATA-box binding protein associated factor, RNA polymerase I subunit B</fullName>
    </submittedName>
</protein>
<dbReference type="AlphaFoldDB" id="A0A673UM09"/>
<dbReference type="InterPro" id="IPR021752">
    <property type="entry name" value="TF_Rrn7_Zf"/>
</dbReference>
<gene>
    <name evidence="2" type="primary">TAF1B</name>
</gene>
<dbReference type="Ensembl" id="ENSSSUT00005030389.1">
    <property type="protein sequence ID" value="ENSSSUP00005026578.1"/>
    <property type="gene ID" value="ENSSSUG00005017041.1"/>
</dbReference>
<accession>A0A673UM09</accession>
<evidence type="ECO:0000259" key="1">
    <source>
        <dbReference type="Pfam" id="PF11781"/>
    </source>
</evidence>
<keyword evidence="3" id="KW-1185">Reference proteome</keyword>
<sequence length="61" mass="6787">MDLEEAKEFKERCTQCAAVSWGLTDEGKYYCTSCHNVTELLRTRGVVTKGIEGVAACRRTA</sequence>
<reference evidence="2" key="3">
    <citation type="submission" date="2025-09" db="UniProtKB">
        <authorList>
            <consortium name="Ensembl"/>
        </authorList>
    </citation>
    <scope>IDENTIFICATION</scope>
</reference>
<feature type="domain" description="RRN7-type" evidence="1">
    <location>
        <begin position="8"/>
        <end position="39"/>
    </location>
</feature>
<reference evidence="2 3" key="1">
    <citation type="submission" date="2019-05" db="EMBL/GenBank/DDBJ databases">
        <title>A Chromosome-scale Meerkat (S. suricatta) Genome Assembly.</title>
        <authorList>
            <person name="Dudchenko O."/>
            <person name="Lieberman Aiden E."/>
            <person name="Tung J."/>
            <person name="Barreiro L.B."/>
            <person name="Clutton-Brock T.H."/>
        </authorList>
    </citation>
    <scope>NUCLEOTIDE SEQUENCE [LARGE SCALE GENOMIC DNA]</scope>
</reference>
<proteinExistence type="predicted"/>